<dbReference type="InterPro" id="IPR007383">
    <property type="entry name" value="DUF445"/>
</dbReference>
<evidence type="ECO:0000313" key="7">
    <source>
        <dbReference type="EMBL" id="NEZ47364.1"/>
    </source>
</evidence>
<dbReference type="AlphaFoldDB" id="A0A6M0RAS1"/>
<evidence type="ECO:0000256" key="5">
    <source>
        <dbReference type="ARBA" id="ARBA00023136"/>
    </source>
</evidence>
<dbReference type="RefSeq" id="WP_163249422.1">
    <property type="nucleotide sequence ID" value="NZ_SXDP01000007.1"/>
</dbReference>
<dbReference type="PANTHER" id="PTHR35791">
    <property type="entry name" value="UPF0754 MEMBRANE PROTEIN YHEB"/>
    <property type="match status" value="1"/>
</dbReference>
<evidence type="ECO:0000256" key="2">
    <source>
        <dbReference type="ARBA" id="ARBA00008053"/>
    </source>
</evidence>
<dbReference type="Pfam" id="PF04286">
    <property type="entry name" value="DUF445"/>
    <property type="match status" value="1"/>
</dbReference>
<comment type="subcellular location">
    <subcellularLocation>
        <location evidence="1">Endomembrane system</location>
    </subcellularLocation>
</comment>
<comment type="caution">
    <text evidence="7">The sequence shown here is derived from an EMBL/GenBank/DDBJ whole genome shotgun (WGS) entry which is preliminary data.</text>
</comment>
<keyword evidence="5 6" id="KW-0472">Membrane</keyword>
<evidence type="ECO:0000313" key="8">
    <source>
        <dbReference type="Proteomes" id="UP000473885"/>
    </source>
</evidence>
<gene>
    <name evidence="7" type="ORF">FDF74_09180</name>
</gene>
<protein>
    <submittedName>
        <fullName evidence="7">DUF445 family protein</fullName>
    </submittedName>
</protein>
<keyword evidence="3 6" id="KW-0812">Transmembrane</keyword>
<proteinExistence type="inferred from homology"/>
<evidence type="ECO:0000256" key="6">
    <source>
        <dbReference type="SAM" id="Phobius"/>
    </source>
</evidence>
<keyword evidence="4 6" id="KW-1133">Transmembrane helix</keyword>
<reference evidence="7 8" key="1">
    <citation type="submission" date="2019-04" db="EMBL/GenBank/DDBJ databases">
        <title>Genome sequencing of Clostridium botulinum Groups I-IV and Clostridium butyricum.</title>
        <authorList>
            <person name="Brunt J."/>
            <person name="Van Vliet A.H.M."/>
            <person name="Stringer S.C."/>
            <person name="Carter A.T."/>
            <person name="Peck M.W."/>
        </authorList>
    </citation>
    <scope>NUCLEOTIDE SEQUENCE [LARGE SCALE GENOMIC DNA]</scope>
    <source>
        <strain evidence="7 8">IFR 18/094</strain>
    </source>
</reference>
<dbReference type="PANTHER" id="PTHR35791:SF1">
    <property type="entry name" value="UPF0754 MEMBRANE PROTEIN YHEB"/>
    <property type="match status" value="1"/>
</dbReference>
<sequence length="498" mass="56954">MKFLIAMLIGGIIGYLTNYIAIKMLFRPYEEKRFLGIKIPFTPGLIPKEKSRIAKSVGEVIGEHLLSTETIVNSLCSESINNKLKTWIRQRVHILITSKDTLEKKIRNILGEKYNSFILGLKENLNNLVILNLRNNDNKIKEFIKEKLSKILSDNPDKIINNNIYKELKKQLTNMLEGYINSDEFILVINNLIINKVNEGKIKQKTLGDLLPKSFTGNIKVYIYSKRDNIVNYIKSSLKEEKNYNKLKKILKNVISNNVNSLMSMFIDVDSMTDKIVVFLENYLEEEETKDNLMEIINTNIDKLSLVTIEDITNNLPENSKQSLIEEVSNVITREIKHINITNKLNDKIDDCIMRGDLFRSMTFKSNLYDLINKNIEKFIYSEKLENMVNSLMNDMIDAFMNTSIKGFTEGNEEGILAVVYDIAQNNYKRFVENQAGVVIDVLNISKIVEDKINEFDVEVAEEIILQIASKELKAITSLGGLLGAIIGILSPLLGSIY</sequence>
<evidence type="ECO:0000256" key="3">
    <source>
        <dbReference type="ARBA" id="ARBA00022692"/>
    </source>
</evidence>
<dbReference type="EMBL" id="SXDP01000007">
    <property type="protein sequence ID" value="NEZ47364.1"/>
    <property type="molecule type" value="Genomic_DNA"/>
</dbReference>
<feature type="transmembrane region" description="Helical" evidence="6">
    <location>
        <begin position="475"/>
        <end position="495"/>
    </location>
</feature>
<evidence type="ECO:0000256" key="4">
    <source>
        <dbReference type="ARBA" id="ARBA00022989"/>
    </source>
</evidence>
<evidence type="ECO:0000256" key="1">
    <source>
        <dbReference type="ARBA" id="ARBA00004308"/>
    </source>
</evidence>
<accession>A0A6M0RAS1</accession>
<organism evidence="7 8">
    <name type="scientific">Clostridium niameyense</name>
    <dbReference type="NCBI Taxonomy" id="1622073"/>
    <lineage>
        <taxon>Bacteria</taxon>
        <taxon>Bacillati</taxon>
        <taxon>Bacillota</taxon>
        <taxon>Clostridia</taxon>
        <taxon>Eubacteriales</taxon>
        <taxon>Clostridiaceae</taxon>
        <taxon>Clostridium</taxon>
    </lineage>
</organism>
<dbReference type="GO" id="GO:0012505">
    <property type="term" value="C:endomembrane system"/>
    <property type="evidence" value="ECO:0007669"/>
    <property type="project" value="UniProtKB-SubCell"/>
</dbReference>
<name>A0A6M0RAS1_9CLOT</name>
<comment type="similarity">
    <text evidence="2">Belongs to the UPF0754 family.</text>
</comment>
<feature type="transmembrane region" description="Helical" evidence="6">
    <location>
        <begin position="6"/>
        <end position="26"/>
    </location>
</feature>
<dbReference type="Proteomes" id="UP000473885">
    <property type="component" value="Unassembled WGS sequence"/>
</dbReference>
<keyword evidence="8" id="KW-1185">Reference proteome</keyword>